<keyword evidence="5 6" id="KW-0472">Membrane</keyword>
<feature type="domain" description="ABC3 transporter permease C-terminal" evidence="7">
    <location>
        <begin position="712"/>
        <end position="829"/>
    </location>
</feature>
<feature type="transmembrane region" description="Helical" evidence="6">
    <location>
        <begin position="245"/>
        <end position="269"/>
    </location>
</feature>
<evidence type="ECO:0000256" key="3">
    <source>
        <dbReference type="ARBA" id="ARBA00022692"/>
    </source>
</evidence>
<feature type="transmembrane region" description="Helical" evidence="6">
    <location>
        <begin position="709"/>
        <end position="729"/>
    </location>
</feature>
<dbReference type="Pfam" id="PF12704">
    <property type="entry name" value="MacB_PCD"/>
    <property type="match status" value="2"/>
</dbReference>
<dbReference type="OrthoDB" id="343744at2"/>
<evidence type="ECO:0000259" key="7">
    <source>
        <dbReference type="Pfam" id="PF02687"/>
    </source>
</evidence>
<dbReference type="Pfam" id="PF02687">
    <property type="entry name" value="FtsX"/>
    <property type="match status" value="2"/>
</dbReference>
<keyword evidence="3 6" id="KW-0812">Transmembrane</keyword>
<comment type="subcellular location">
    <subcellularLocation>
        <location evidence="1">Cell membrane</location>
        <topology evidence="1">Multi-pass membrane protein</topology>
    </subcellularLocation>
</comment>
<evidence type="ECO:0000313" key="9">
    <source>
        <dbReference type="EMBL" id="SEL35374.1"/>
    </source>
</evidence>
<gene>
    <name evidence="9" type="ORF">SAMN05444515_11433</name>
</gene>
<feature type="transmembrane region" description="Helical" evidence="6">
    <location>
        <begin position="388"/>
        <end position="407"/>
    </location>
</feature>
<evidence type="ECO:0000256" key="1">
    <source>
        <dbReference type="ARBA" id="ARBA00004651"/>
    </source>
</evidence>
<reference evidence="10" key="1">
    <citation type="submission" date="2016-10" db="EMBL/GenBank/DDBJ databases">
        <authorList>
            <person name="Varghese N."/>
            <person name="Submissions S."/>
        </authorList>
    </citation>
    <scope>NUCLEOTIDE SEQUENCE [LARGE SCALE GENOMIC DNA]</scope>
    <source>
        <strain evidence="10">DSM 241</strain>
    </source>
</reference>
<evidence type="ECO:0000256" key="2">
    <source>
        <dbReference type="ARBA" id="ARBA00022475"/>
    </source>
</evidence>
<feature type="domain" description="MacB-like periplasmic core" evidence="8">
    <location>
        <begin position="473"/>
        <end position="667"/>
    </location>
</feature>
<protein>
    <submittedName>
        <fullName evidence="9">Putative ABC transport system permease protein</fullName>
    </submittedName>
</protein>
<dbReference type="AlphaFoldDB" id="A0A1H7PIV1"/>
<evidence type="ECO:0000256" key="4">
    <source>
        <dbReference type="ARBA" id="ARBA00022989"/>
    </source>
</evidence>
<feature type="transmembrane region" description="Helical" evidence="6">
    <location>
        <begin position="760"/>
        <end position="781"/>
    </location>
</feature>
<dbReference type="PANTHER" id="PTHR30287">
    <property type="entry name" value="MEMBRANE COMPONENT OF PREDICTED ABC SUPERFAMILY METABOLITE UPTAKE TRANSPORTER"/>
    <property type="match status" value="1"/>
</dbReference>
<keyword evidence="10" id="KW-1185">Reference proteome</keyword>
<feature type="domain" description="ABC3 transporter permease C-terminal" evidence="7">
    <location>
        <begin position="247"/>
        <end position="372"/>
    </location>
</feature>
<dbReference type="EMBL" id="FOAA01000014">
    <property type="protein sequence ID" value="SEL35374.1"/>
    <property type="molecule type" value="Genomic_DNA"/>
</dbReference>
<organism evidence="9 10">
    <name type="scientific">Ectothiorhodospira marina</name>
    <dbReference type="NCBI Taxonomy" id="1396821"/>
    <lineage>
        <taxon>Bacteria</taxon>
        <taxon>Pseudomonadati</taxon>
        <taxon>Pseudomonadota</taxon>
        <taxon>Gammaproteobacteria</taxon>
        <taxon>Chromatiales</taxon>
        <taxon>Ectothiorhodospiraceae</taxon>
        <taxon>Ectothiorhodospira</taxon>
    </lineage>
</organism>
<evidence type="ECO:0000313" key="10">
    <source>
        <dbReference type="Proteomes" id="UP000199256"/>
    </source>
</evidence>
<dbReference type="GO" id="GO:0005886">
    <property type="term" value="C:plasma membrane"/>
    <property type="evidence" value="ECO:0007669"/>
    <property type="project" value="UniProtKB-SubCell"/>
</dbReference>
<feature type="transmembrane region" description="Helical" evidence="6">
    <location>
        <begin position="413"/>
        <end position="431"/>
    </location>
</feature>
<evidence type="ECO:0000256" key="5">
    <source>
        <dbReference type="ARBA" id="ARBA00023136"/>
    </source>
</evidence>
<proteinExistence type="predicted"/>
<feature type="transmembrane region" description="Helical" evidence="6">
    <location>
        <begin position="801"/>
        <end position="822"/>
    </location>
</feature>
<dbReference type="Proteomes" id="UP000199256">
    <property type="component" value="Unassembled WGS sequence"/>
</dbReference>
<name>A0A1H7PIV1_9GAMM</name>
<evidence type="ECO:0000256" key="6">
    <source>
        <dbReference type="SAM" id="Phobius"/>
    </source>
</evidence>
<keyword evidence="4 6" id="KW-1133">Transmembrane helix</keyword>
<dbReference type="InterPro" id="IPR038766">
    <property type="entry name" value="Membrane_comp_ABC_pdt"/>
</dbReference>
<keyword evidence="2" id="KW-1003">Cell membrane</keyword>
<dbReference type="RefSeq" id="WP_090254639.1">
    <property type="nucleotide sequence ID" value="NZ_FOAA01000014.1"/>
</dbReference>
<accession>A0A1H7PIV1</accession>
<feature type="transmembrane region" description="Helical" evidence="6">
    <location>
        <begin position="289"/>
        <end position="322"/>
    </location>
</feature>
<evidence type="ECO:0000259" key="8">
    <source>
        <dbReference type="Pfam" id="PF12704"/>
    </source>
</evidence>
<feature type="transmembrane region" description="Helical" evidence="6">
    <location>
        <begin position="342"/>
        <end position="367"/>
    </location>
</feature>
<dbReference type="InterPro" id="IPR025857">
    <property type="entry name" value="MacB_PCD"/>
</dbReference>
<dbReference type="InterPro" id="IPR003838">
    <property type="entry name" value="ABC3_permease_C"/>
</dbReference>
<sequence length="836" mass="89997">MTLLAKALIRDHRKRPWNILFSILGVALGVAIVVAVDIANSSASRAFELSLETVTGRTTHQVLGGPAGLDESLYAQLRRQGFRESAPVVEGHVQARGETFTLLGLEPFAEAPFRDYANGARGEGVSALITDADAVMLSSRTAARLDLEPGDRFTVTIRGREETVTLRSVLETDEPGLDGIMLADIAHAQVLLQRLGRLDRIDLILPDHDTLERLRALLPEGAEVMATKSRNEATLQLSRAFHINLTAMSLLALLVGAFLIYNTMIFSVLRRRRLLATLRMQGMTGAELFRLVMTEALMVGLTGAILGLLAGTLIGQFLLQMVTRTVSDMYFVLTVTELHLTVWGVLKGLLLGIAATLAAALGPAWEAARISPRDALRRSTLERGVGRLMPWLIGVGLILMGLSWLLLQWPGQSLLLGFAALFLLILGYALLIPPALLILARGLASPLASAFGAMGRLSARGVSAGMSRAGPATAALALAVSATIGVGVMVESFRTTVDAWLGQTLQGDVYVSAPGRSGVGINPVLPEAARARLEALETVETVSTARRVHVHSPQGTLEMMAVDPAPRTPESYRYRAGDGSSAWRSLENRDAVLISEPLAWRLSLGLHDTLTLRTDRGLRAFTIVGVVQEYGSDRGLVTVHRALYDRYWDDPGVASLGIYLRDGLPLDTALGPIRAAVADLGSPVLVTSSGEIRELSMDIFDRTFAITHILRLLTVGVAFIGILSALMALQMERSKENAVLRATGVTPRELGGMVTLQSGLLGLAAGILAIPLGLIMSHMLIEVINLRSFGWSMQHQVSLRVLMEGVWLALLAALLAGIYPGLRMARAQPAEHLREE</sequence>
<dbReference type="STRING" id="1396821.SAMN05444515_11433"/>
<feature type="domain" description="MacB-like periplasmic core" evidence="8">
    <location>
        <begin position="21"/>
        <end position="216"/>
    </location>
</feature>
<dbReference type="PANTHER" id="PTHR30287:SF2">
    <property type="entry name" value="BLL1001 PROTEIN"/>
    <property type="match status" value="1"/>
</dbReference>